<comment type="caution">
    <text evidence="2">The sequence shown here is derived from an EMBL/GenBank/DDBJ whole genome shotgun (WGS) entry which is preliminary data.</text>
</comment>
<proteinExistence type="predicted"/>
<accession>A0A4U1BTV7</accession>
<evidence type="ECO:0000313" key="3">
    <source>
        <dbReference type="Proteomes" id="UP000305675"/>
    </source>
</evidence>
<dbReference type="AlphaFoldDB" id="A0A4U1BTV7"/>
<reference evidence="2 3" key="1">
    <citation type="submission" date="2019-04" db="EMBL/GenBank/DDBJ databases">
        <authorList>
            <person name="Hwang J.C."/>
        </authorList>
    </citation>
    <scope>NUCLEOTIDE SEQUENCE [LARGE SCALE GENOMIC DNA]</scope>
    <source>
        <strain evidence="2 3">IMCC35002</strain>
    </source>
</reference>
<keyword evidence="1" id="KW-0732">Signal</keyword>
<dbReference type="RefSeq" id="WP_136861777.1">
    <property type="nucleotide sequence ID" value="NZ_SWCJ01000001.1"/>
</dbReference>
<protein>
    <submittedName>
        <fullName evidence="2">Uncharacterized protein</fullName>
    </submittedName>
</protein>
<keyword evidence="3" id="KW-1185">Reference proteome</keyword>
<feature type="chain" id="PRO_5020445638" evidence="1">
    <location>
        <begin position="26"/>
        <end position="62"/>
    </location>
</feature>
<feature type="signal peptide" evidence="1">
    <location>
        <begin position="1"/>
        <end position="25"/>
    </location>
</feature>
<evidence type="ECO:0000256" key="1">
    <source>
        <dbReference type="SAM" id="SignalP"/>
    </source>
</evidence>
<evidence type="ECO:0000313" key="2">
    <source>
        <dbReference type="EMBL" id="TKB58629.1"/>
    </source>
</evidence>
<dbReference type="EMBL" id="SWCJ01000001">
    <property type="protein sequence ID" value="TKB58629.1"/>
    <property type="molecule type" value="Genomic_DNA"/>
</dbReference>
<sequence length="62" mass="6770">MKLFTTLAASAAFAIGLGLSLPSKAIDSCAWRCIDNHMACVESGQFSERYCENEYKACRVSC</sequence>
<dbReference type="OrthoDB" id="9992328at2"/>
<gene>
    <name evidence="2" type="ORF">FCL42_02455</name>
</gene>
<dbReference type="Proteomes" id="UP000305675">
    <property type="component" value="Unassembled WGS sequence"/>
</dbReference>
<organism evidence="2 3">
    <name type="scientific">Ferrimonas aestuarii</name>
    <dbReference type="NCBI Taxonomy" id="2569539"/>
    <lineage>
        <taxon>Bacteria</taxon>
        <taxon>Pseudomonadati</taxon>
        <taxon>Pseudomonadota</taxon>
        <taxon>Gammaproteobacteria</taxon>
        <taxon>Alteromonadales</taxon>
        <taxon>Ferrimonadaceae</taxon>
        <taxon>Ferrimonas</taxon>
    </lineage>
</organism>
<name>A0A4U1BTV7_9GAMM</name>